<proteinExistence type="predicted"/>
<name>A0AAE7NUI0_9BRAD</name>
<feature type="transmembrane region" description="Helical" evidence="6">
    <location>
        <begin position="407"/>
        <end position="425"/>
    </location>
</feature>
<keyword evidence="3 6" id="KW-0812">Transmembrane</keyword>
<feature type="transmembrane region" description="Helical" evidence="6">
    <location>
        <begin position="162"/>
        <end position="181"/>
    </location>
</feature>
<evidence type="ECO:0000256" key="4">
    <source>
        <dbReference type="ARBA" id="ARBA00022989"/>
    </source>
</evidence>
<feature type="transmembrane region" description="Helical" evidence="6">
    <location>
        <begin position="201"/>
        <end position="225"/>
    </location>
</feature>
<protein>
    <recommendedName>
        <fullName evidence="9">Membrane protein involved in the export of O-antigen and teichoic acid</fullName>
    </recommendedName>
</protein>
<keyword evidence="5 6" id="KW-0472">Membrane</keyword>
<gene>
    <name evidence="7" type="ORF">WN72_40945</name>
</gene>
<dbReference type="InterPro" id="IPR050833">
    <property type="entry name" value="Poly_Biosynth_Transport"/>
</dbReference>
<dbReference type="PANTHER" id="PTHR30250">
    <property type="entry name" value="PST FAMILY PREDICTED COLANIC ACID TRANSPORTER"/>
    <property type="match status" value="1"/>
</dbReference>
<organism evidence="7 8">
    <name type="scientific">Bradyrhizobium arachidis</name>
    <dbReference type="NCBI Taxonomy" id="858423"/>
    <lineage>
        <taxon>Bacteria</taxon>
        <taxon>Pseudomonadati</taxon>
        <taxon>Pseudomonadota</taxon>
        <taxon>Alphaproteobacteria</taxon>
        <taxon>Hyphomicrobiales</taxon>
        <taxon>Nitrobacteraceae</taxon>
        <taxon>Bradyrhizobium</taxon>
    </lineage>
</organism>
<keyword evidence="2" id="KW-1003">Cell membrane</keyword>
<feature type="transmembrane region" description="Helical" evidence="6">
    <location>
        <begin position="373"/>
        <end position="395"/>
    </location>
</feature>
<accession>A0AAE7NUI0</accession>
<feature type="transmembrane region" description="Helical" evidence="6">
    <location>
        <begin position="283"/>
        <end position="303"/>
    </location>
</feature>
<dbReference type="KEGG" id="barh:WN72_40945"/>
<evidence type="ECO:0000256" key="6">
    <source>
        <dbReference type="SAM" id="Phobius"/>
    </source>
</evidence>
<dbReference type="GO" id="GO:0005886">
    <property type="term" value="C:plasma membrane"/>
    <property type="evidence" value="ECO:0007669"/>
    <property type="project" value="UniProtKB-SubCell"/>
</dbReference>
<feature type="transmembrane region" description="Helical" evidence="6">
    <location>
        <begin position="7"/>
        <end position="30"/>
    </location>
</feature>
<feature type="transmembrane region" description="Helical" evidence="6">
    <location>
        <begin position="134"/>
        <end position="156"/>
    </location>
</feature>
<comment type="subcellular location">
    <subcellularLocation>
        <location evidence="1">Cell membrane</location>
        <topology evidence="1">Multi-pass membrane protein</topology>
    </subcellularLocation>
</comment>
<feature type="transmembrane region" description="Helical" evidence="6">
    <location>
        <begin position="78"/>
        <end position="98"/>
    </location>
</feature>
<dbReference type="PANTHER" id="PTHR30250:SF31">
    <property type="entry name" value="INNER MEMBRANE PROTEIN YGHQ"/>
    <property type="match status" value="1"/>
</dbReference>
<reference evidence="7 8" key="1">
    <citation type="submission" date="2018-06" db="EMBL/GenBank/DDBJ databases">
        <title>Comparative genomics of Bradyrhizobium nodulating Arachidis hypogaea.</title>
        <authorList>
            <person name="Li Y."/>
        </authorList>
    </citation>
    <scope>NUCLEOTIDE SEQUENCE [LARGE SCALE GENOMIC DNA]</scope>
    <source>
        <strain evidence="7 8">CCBAU 051107</strain>
    </source>
</reference>
<evidence type="ECO:0000256" key="5">
    <source>
        <dbReference type="ARBA" id="ARBA00023136"/>
    </source>
</evidence>
<sequence length="486" mass="51636">MLNRHFSIYLVAYILPAAVGFFAVTAYTRLLTPAEYGVYVVGISLAGILGAIFFAWIKLSVSRYQAMSAEVDFRGTAMVAFALTAAVLCATTPLVFLFRSDLSVELLLASMFVAIMANAVDVGQEFERAKLRPYRFAAISIVRSVSSVGFGLVGIWLGWGGLGLLAAFGLGSLTGIILNLVGDRTKIAGFQRSQFMQLARYGLPLTLAGLSVAVYSACDRLIVAYLLGKDAAGIFGVAADLPRQFMVMIASSVAAATVPLVFRSLSENNKETTRERLTESLELLLVVVAPVAVWLALAADQVAGTLVGVDFRAGVSALLPTLVLARFFGIANQFYVQISFQLAERPFMLAAQSFLTLVLSVALMFVLVAGYGLYGAALATLVTEAVGFLVAVVLMRRAHPVPFDFNRLAGVAASAAVMAAAILIARSQAGGTGPVSLIIVSLAGGLAYAATAWLLNVANVRTLSLRFVRTLSLRFVRTFNRKALGV</sequence>
<dbReference type="AlphaFoldDB" id="A0AAE7NUI0"/>
<feature type="transmembrane region" description="Helical" evidence="6">
    <location>
        <begin position="245"/>
        <end position="262"/>
    </location>
</feature>
<keyword evidence="4 6" id="KW-1133">Transmembrane helix</keyword>
<evidence type="ECO:0000313" key="7">
    <source>
        <dbReference type="EMBL" id="QOZ71952.1"/>
    </source>
</evidence>
<evidence type="ECO:0000313" key="8">
    <source>
        <dbReference type="Proteomes" id="UP000594015"/>
    </source>
</evidence>
<feature type="transmembrane region" description="Helical" evidence="6">
    <location>
        <begin position="437"/>
        <end position="457"/>
    </location>
</feature>
<dbReference type="Proteomes" id="UP000594015">
    <property type="component" value="Chromosome"/>
</dbReference>
<evidence type="ECO:0000256" key="3">
    <source>
        <dbReference type="ARBA" id="ARBA00022692"/>
    </source>
</evidence>
<evidence type="ECO:0000256" key="2">
    <source>
        <dbReference type="ARBA" id="ARBA00022475"/>
    </source>
</evidence>
<feature type="transmembrane region" description="Helical" evidence="6">
    <location>
        <begin position="347"/>
        <end position="367"/>
    </location>
</feature>
<evidence type="ECO:0000256" key="1">
    <source>
        <dbReference type="ARBA" id="ARBA00004651"/>
    </source>
</evidence>
<feature type="transmembrane region" description="Helical" evidence="6">
    <location>
        <begin position="104"/>
        <end position="122"/>
    </location>
</feature>
<dbReference type="RefSeq" id="WP_092217627.1">
    <property type="nucleotide sequence ID" value="NZ_CP030050.1"/>
</dbReference>
<feature type="transmembrane region" description="Helical" evidence="6">
    <location>
        <begin position="36"/>
        <end position="57"/>
    </location>
</feature>
<dbReference type="EMBL" id="CP030050">
    <property type="protein sequence ID" value="QOZ71952.1"/>
    <property type="molecule type" value="Genomic_DNA"/>
</dbReference>
<dbReference type="Pfam" id="PF13440">
    <property type="entry name" value="Polysacc_synt_3"/>
    <property type="match status" value="1"/>
</dbReference>
<feature type="transmembrane region" description="Helical" evidence="6">
    <location>
        <begin position="315"/>
        <end position="335"/>
    </location>
</feature>
<evidence type="ECO:0008006" key="9">
    <source>
        <dbReference type="Google" id="ProtNLM"/>
    </source>
</evidence>